<dbReference type="Proteomes" id="UP000821837">
    <property type="component" value="Chromosome 1"/>
</dbReference>
<name>A0A9D4TA00_RHISA</name>
<evidence type="ECO:0000313" key="2">
    <source>
        <dbReference type="Proteomes" id="UP000821837"/>
    </source>
</evidence>
<protein>
    <submittedName>
        <fullName evidence="1">Uncharacterized protein</fullName>
    </submittedName>
</protein>
<keyword evidence="2" id="KW-1185">Reference proteome</keyword>
<accession>A0A9D4TA00</accession>
<proteinExistence type="predicted"/>
<evidence type="ECO:0000313" key="1">
    <source>
        <dbReference type="EMBL" id="KAH7983615.1"/>
    </source>
</evidence>
<reference evidence="1" key="2">
    <citation type="submission" date="2021-09" db="EMBL/GenBank/DDBJ databases">
        <authorList>
            <person name="Jia N."/>
            <person name="Wang J."/>
            <person name="Shi W."/>
            <person name="Du L."/>
            <person name="Sun Y."/>
            <person name="Zhan W."/>
            <person name="Jiang J."/>
            <person name="Wang Q."/>
            <person name="Zhang B."/>
            <person name="Ji P."/>
            <person name="Sakyi L.B."/>
            <person name="Cui X."/>
            <person name="Yuan T."/>
            <person name="Jiang B."/>
            <person name="Yang W."/>
            <person name="Lam T.T.-Y."/>
            <person name="Chang Q."/>
            <person name="Ding S."/>
            <person name="Wang X."/>
            <person name="Zhu J."/>
            <person name="Ruan X."/>
            <person name="Zhao L."/>
            <person name="Wei J."/>
            <person name="Que T."/>
            <person name="Du C."/>
            <person name="Cheng J."/>
            <person name="Dai P."/>
            <person name="Han X."/>
            <person name="Huang E."/>
            <person name="Gao Y."/>
            <person name="Liu J."/>
            <person name="Shao H."/>
            <person name="Ye R."/>
            <person name="Li L."/>
            <person name="Wei W."/>
            <person name="Wang X."/>
            <person name="Wang C."/>
            <person name="Huo Q."/>
            <person name="Li W."/>
            <person name="Guo W."/>
            <person name="Chen H."/>
            <person name="Chen S."/>
            <person name="Zhou L."/>
            <person name="Zhou L."/>
            <person name="Ni X."/>
            <person name="Tian J."/>
            <person name="Zhou Y."/>
            <person name="Sheng Y."/>
            <person name="Liu T."/>
            <person name="Pan Y."/>
            <person name="Xia L."/>
            <person name="Li J."/>
            <person name="Zhao F."/>
            <person name="Cao W."/>
        </authorList>
    </citation>
    <scope>NUCLEOTIDE SEQUENCE</scope>
    <source>
        <strain evidence="1">Rsan-2018</strain>
        <tissue evidence="1">Larvae</tissue>
    </source>
</reference>
<organism evidence="1 2">
    <name type="scientific">Rhipicephalus sanguineus</name>
    <name type="common">Brown dog tick</name>
    <name type="synonym">Ixodes sanguineus</name>
    <dbReference type="NCBI Taxonomy" id="34632"/>
    <lineage>
        <taxon>Eukaryota</taxon>
        <taxon>Metazoa</taxon>
        <taxon>Ecdysozoa</taxon>
        <taxon>Arthropoda</taxon>
        <taxon>Chelicerata</taxon>
        <taxon>Arachnida</taxon>
        <taxon>Acari</taxon>
        <taxon>Parasitiformes</taxon>
        <taxon>Ixodida</taxon>
        <taxon>Ixodoidea</taxon>
        <taxon>Ixodidae</taxon>
        <taxon>Rhipicephalinae</taxon>
        <taxon>Rhipicephalus</taxon>
        <taxon>Rhipicephalus</taxon>
    </lineage>
</organism>
<dbReference type="AlphaFoldDB" id="A0A9D4TA00"/>
<sequence>MSTSLEVLGGGAVDSADSLGDLARDPRIHLLCAMPRLLAEAGYPEQLHLEATCAGLVGGAGRQATPGGDMGPGPRASSGATMSIHRDDYGAVQDKARRPRHHTTQVQVSHLQEGKPLVLPSFLPRVWEPTWRPKRCRMTTKSSLWEGKILAMVEPVD</sequence>
<comment type="caution">
    <text evidence="1">The sequence shown here is derived from an EMBL/GenBank/DDBJ whole genome shotgun (WGS) entry which is preliminary data.</text>
</comment>
<gene>
    <name evidence="1" type="ORF">HPB52_013145</name>
</gene>
<reference evidence="1" key="1">
    <citation type="journal article" date="2020" name="Cell">
        <title>Large-Scale Comparative Analyses of Tick Genomes Elucidate Their Genetic Diversity and Vector Capacities.</title>
        <authorList>
            <consortium name="Tick Genome and Microbiome Consortium (TIGMIC)"/>
            <person name="Jia N."/>
            <person name="Wang J."/>
            <person name="Shi W."/>
            <person name="Du L."/>
            <person name="Sun Y."/>
            <person name="Zhan W."/>
            <person name="Jiang J.F."/>
            <person name="Wang Q."/>
            <person name="Zhang B."/>
            <person name="Ji P."/>
            <person name="Bell-Sakyi L."/>
            <person name="Cui X.M."/>
            <person name="Yuan T.T."/>
            <person name="Jiang B.G."/>
            <person name="Yang W.F."/>
            <person name="Lam T.T."/>
            <person name="Chang Q.C."/>
            <person name="Ding S.J."/>
            <person name="Wang X.J."/>
            <person name="Zhu J.G."/>
            <person name="Ruan X.D."/>
            <person name="Zhao L."/>
            <person name="Wei J.T."/>
            <person name="Ye R.Z."/>
            <person name="Que T.C."/>
            <person name="Du C.H."/>
            <person name="Zhou Y.H."/>
            <person name="Cheng J.X."/>
            <person name="Dai P.F."/>
            <person name="Guo W.B."/>
            <person name="Han X.H."/>
            <person name="Huang E.J."/>
            <person name="Li L.F."/>
            <person name="Wei W."/>
            <person name="Gao Y.C."/>
            <person name="Liu J.Z."/>
            <person name="Shao H.Z."/>
            <person name="Wang X."/>
            <person name="Wang C.C."/>
            <person name="Yang T.C."/>
            <person name="Huo Q.B."/>
            <person name="Li W."/>
            <person name="Chen H.Y."/>
            <person name="Chen S.E."/>
            <person name="Zhou L.G."/>
            <person name="Ni X.B."/>
            <person name="Tian J.H."/>
            <person name="Sheng Y."/>
            <person name="Liu T."/>
            <person name="Pan Y.S."/>
            <person name="Xia L.Y."/>
            <person name="Li J."/>
            <person name="Zhao F."/>
            <person name="Cao W.C."/>
        </authorList>
    </citation>
    <scope>NUCLEOTIDE SEQUENCE</scope>
    <source>
        <strain evidence="1">Rsan-2018</strain>
    </source>
</reference>
<dbReference type="EMBL" id="JABSTV010001245">
    <property type="protein sequence ID" value="KAH7983615.1"/>
    <property type="molecule type" value="Genomic_DNA"/>
</dbReference>